<dbReference type="Gene3D" id="6.10.340.10">
    <property type="match status" value="1"/>
</dbReference>
<protein>
    <submittedName>
        <fullName evidence="7">Methyl-accepting chemotaxis protein</fullName>
    </submittedName>
</protein>
<sequence length="562" mass="58518">MKLADIKIGFKILGVIAAFGCSSIAMTLWQNGQLSAAQTKYEHIIASLDAALMSGARMSQNVYALEAANNGLAFQNCPSAACDIFDAQARQSVKLFNERYQAVVKLAPQYEADFAPLKARFDTLAAEAIDVLIPLAANNDQLQLRDKLSRQTADVQALTDDLRSVIERKTSENEAVIAALHKSTETNARNGLILSILIVMGITALASFIAFADIVKMITRLTQQMASVAGGQLEAVVDGQSRRDEIGAMARTLAVFQQGLREAETLRQETEVLKVKAEADRREAMLDLAGDFEKSVGVIVTTVSSAATEMQAASAQLTASAQETSAQSVAVSAAAEEAGTNVTSVASAAEELGASVGEIGRQVATSSQISTAAVKQADMAAVVVAELNEVAASIGGVVDLIAGLAGQTNLLALNATIESARAGEAGKGFAVVAAEVKALAGQTAKATTDISTKIAQIQNATGRAADAFKSITQTIQDINATNAMIASAVEQQSAATHEIIQAVNQASVGTQEVTVNITGVAQASEQTGEAASLVFSSSSQLAEQAARLHVEMDRFLATVRAA</sequence>
<organism evidence="7 8">
    <name type="scientific">Asticcacaulis aquaticus</name>
    <dbReference type="NCBI Taxonomy" id="2984212"/>
    <lineage>
        <taxon>Bacteria</taxon>
        <taxon>Pseudomonadati</taxon>
        <taxon>Pseudomonadota</taxon>
        <taxon>Alphaproteobacteria</taxon>
        <taxon>Caulobacterales</taxon>
        <taxon>Caulobacteraceae</taxon>
        <taxon>Asticcacaulis</taxon>
    </lineage>
</organism>
<keyword evidence="1 3" id="KW-0807">Transducer</keyword>
<dbReference type="Pfam" id="PF00672">
    <property type="entry name" value="HAMP"/>
    <property type="match status" value="1"/>
</dbReference>
<reference evidence="7 8" key="1">
    <citation type="submission" date="2023-01" db="EMBL/GenBank/DDBJ databases">
        <title>Novel species of the genus Asticcacaulis isolated from rivers.</title>
        <authorList>
            <person name="Lu H."/>
        </authorList>
    </citation>
    <scope>NUCLEOTIDE SEQUENCE [LARGE SCALE GENOMIC DNA]</scope>
    <source>
        <strain evidence="7 8">BYS171W</strain>
    </source>
</reference>
<dbReference type="PROSITE" id="PS50111">
    <property type="entry name" value="CHEMOTAXIS_TRANSDUC_2"/>
    <property type="match status" value="1"/>
</dbReference>
<evidence type="ECO:0000259" key="5">
    <source>
        <dbReference type="PROSITE" id="PS50111"/>
    </source>
</evidence>
<keyword evidence="4" id="KW-1133">Transmembrane helix</keyword>
<feature type="domain" description="Methyl-accepting transducer" evidence="5">
    <location>
        <begin position="299"/>
        <end position="542"/>
    </location>
</feature>
<dbReference type="Pfam" id="PF00015">
    <property type="entry name" value="MCPsignal"/>
    <property type="match status" value="1"/>
</dbReference>
<feature type="transmembrane region" description="Helical" evidence="4">
    <location>
        <begin position="192"/>
        <end position="215"/>
    </location>
</feature>
<gene>
    <name evidence="7" type="ORF">PQU92_08485</name>
</gene>
<evidence type="ECO:0000313" key="7">
    <source>
        <dbReference type="EMBL" id="MDC7683311.1"/>
    </source>
</evidence>
<accession>A0ABT5HTB9</accession>
<dbReference type="RefSeq" id="WP_272747785.1">
    <property type="nucleotide sequence ID" value="NZ_JAQQKX010000005.1"/>
</dbReference>
<dbReference type="PANTHER" id="PTHR32089">
    <property type="entry name" value="METHYL-ACCEPTING CHEMOTAXIS PROTEIN MCPB"/>
    <property type="match status" value="1"/>
</dbReference>
<dbReference type="Proteomes" id="UP001214854">
    <property type="component" value="Unassembled WGS sequence"/>
</dbReference>
<evidence type="ECO:0000256" key="3">
    <source>
        <dbReference type="PROSITE-ProRule" id="PRU00284"/>
    </source>
</evidence>
<dbReference type="PANTHER" id="PTHR32089:SF112">
    <property type="entry name" value="LYSOZYME-LIKE PROTEIN-RELATED"/>
    <property type="match status" value="1"/>
</dbReference>
<evidence type="ECO:0000256" key="1">
    <source>
        <dbReference type="ARBA" id="ARBA00023224"/>
    </source>
</evidence>
<keyword evidence="4" id="KW-0812">Transmembrane</keyword>
<feature type="transmembrane region" description="Helical" evidence="4">
    <location>
        <begin position="12"/>
        <end position="29"/>
    </location>
</feature>
<evidence type="ECO:0000256" key="4">
    <source>
        <dbReference type="SAM" id="Phobius"/>
    </source>
</evidence>
<dbReference type="SUPFAM" id="SSF58104">
    <property type="entry name" value="Methyl-accepting chemotaxis protein (MCP) signaling domain"/>
    <property type="match status" value="1"/>
</dbReference>
<proteinExistence type="inferred from homology"/>
<evidence type="ECO:0000313" key="8">
    <source>
        <dbReference type="Proteomes" id="UP001214854"/>
    </source>
</evidence>
<dbReference type="EMBL" id="JAQQKX010000005">
    <property type="protein sequence ID" value="MDC7683311.1"/>
    <property type="molecule type" value="Genomic_DNA"/>
</dbReference>
<name>A0ABT5HTB9_9CAUL</name>
<keyword evidence="4" id="KW-0472">Membrane</keyword>
<dbReference type="InterPro" id="IPR003660">
    <property type="entry name" value="HAMP_dom"/>
</dbReference>
<dbReference type="PROSITE" id="PS50885">
    <property type="entry name" value="HAMP"/>
    <property type="match status" value="1"/>
</dbReference>
<dbReference type="Gene3D" id="1.10.287.950">
    <property type="entry name" value="Methyl-accepting chemotaxis protein"/>
    <property type="match status" value="1"/>
</dbReference>
<keyword evidence="8" id="KW-1185">Reference proteome</keyword>
<dbReference type="SMART" id="SM00283">
    <property type="entry name" value="MA"/>
    <property type="match status" value="1"/>
</dbReference>
<comment type="caution">
    <text evidence="7">The sequence shown here is derived from an EMBL/GenBank/DDBJ whole genome shotgun (WGS) entry which is preliminary data.</text>
</comment>
<feature type="domain" description="HAMP" evidence="6">
    <location>
        <begin position="212"/>
        <end position="265"/>
    </location>
</feature>
<evidence type="ECO:0000256" key="2">
    <source>
        <dbReference type="ARBA" id="ARBA00029447"/>
    </source>
</evidence>
<dbReference type="SMART" id="SM00304">
    <property type="entry name" value="HAMP"/>
    <property type="match status" value="1"/>
</dbReference>
<evidence type="ECO:0000259" key="6">
    <source>
        <dbReference type="PROSITE" id="PS50885"/>
    </source>
</evidence>
<dbReference type="CDD" id="cd06225">
    <property type="entry name" value="HAMP"/>
    <property type="match status" value="1"/>
</dbReference>
<dbReference type="InterPro" id="IPR004089">
    <property type="entry name" value="MCPsignal_dom"/>
</dbReference>
<comment type="similarity">
    <text evidence="2">Belongs to the methyl-accepting chemotaxis (MCP) protein family.</text>
</comment>